<dbReference type="InterPro" id="IPR012338">
    <property type="entry name" value="Beta-lactam/transpept-like"/>
</dbReference>
<comment type="similarity">
    <text evidence="2">Belongs to the class-A beta-lactamase family.</text>
</comment>
<dbReference type="RefSeq" id="WP_183934140.1">
    <property type="nucleotide sequence ID" value="NZ_JACICF010000002.1"/>
</dbReference>
<dbReference type="Gene3D" id="3.40.710.10">
    <property type="entry name" value="DD-peptidase/beta-lactamase superfamily"/>
    <property type="match status" value="1"/>
</dbReference>
<organism evidence="5 6">
    <name type="scientific">Sphingomicrobium lutaoense</name>
    <dbReference type="NCBI Taxonomy" id="515949"/>
    <lineage>
        <taxon>Bacteria</taxon>
        <taxon>Pseudomonadati</taxon>
        <taxon>Pseudomonadota</taxon>
        <taxon>Alphaproteobacteria</taxon>
        <taxon>Sphingomonadales</taxon>
        <taxon>Sphingomonadaceae</taxon>
        <taxon>Sphingomicrobium</taxon>
    </lineage>
</organism>
<evidence type="ECO:0000313" key="5">
    <source>
        <dbReference type="EMBL" id="MBB3764765.1"/>
    </source>
</evidence>
<evidence type="ECO:0000256" key="1">
    <source>
        <dbReference type="ARBA" id="ARBA00001526"/>
    </source>
</evidence>
<keyword evidence="5" id="KW-0378">Hydrolase</keyword>
<reference evidence="5 6" key="1">
    <citation type="submission" date="2020-08" db="EMBL/GenBank/DDBJ databases">
        <title>Genomic Encyclopedia of Type Strains, Phase IV (KMG-IV): sequencing the most valuable type-strain genomes for metagenomic binning, comparative biology and taxonomic classification.</title>
        <authorList>
            <person name="Goeker M."/>
        </authorList>
    </citation>
    <scope>NUCLEOTIDE SEQUENCE [LARGE SCALE GENOMIC DNA]</scope>
    <source>
        <strain evidence="5 6">DSM 24194</strain>
    </source>
</reference>
<keyword evidence="6" id="KW-1185">Reference proteome</keyword>
<dbReference type="InterPro" id="IPR000871">
    <property type="entry name" value="Beta-lactam_class-A"/>
</dbReference>
<dbReference type="Pfam" id="PF13354">
    <property type="entry name" value="Beta-lactamase2"/>
    <property type="match status" value="1"/>
</dbReference>
<accession>A0A839Z534</accession>
<dbReference type="EMBL" id="JACICF010000002">
    <property type="protein sequence ID" value="MBB3764765.1"/>
    <property type="molecule type" value="Genomic_DNA"/>
</dbReference>
<dbReference type="SUPFAM" id="SSF56601">
    <property type="entry name" value="beta-lactamase/transpeptidase-like"/>
    <property type="match status" value="1"/>
</dbReference>
<dbReference type="GO" id="GO:0008800">
    <property type="term" value="F:beta-lactamase activity"/>
    <property type="evidence" value="ECO:0007669"/>
    <property type="project" value="UniProtKB-EC"/>
</dbReference>
<name>A0A839Z534_9SPHN</name>
<gene>
    <name evidence="5" type="ORF">FHS50_001827</name>
</gene>
<comment type="catalytic activity">
    <reaction evidence="1">
        <text>a beta-lactam + H2O = a substituted beta-amino acid</text>
        <dbReference type="Rhea" id="RHEA:20401"/>
        <dbReference type="ChEBI" id="CHEBI:15377"/>
        <dbReference type="ChEBI" id="CHEBI:35627"/>
        <dbReference type="ChEBI" id="CHEBI:140347"/>
        <dbReference type="EC" id="3.5.2.6"/>
    </reaction>
</comment>
<comment type="caution">
    <text evidence="5">The sequence shown here is derived from an EMBL/GenBank/DDBJ whole genome shotgun (WGS) entry which is preliminary data.</text>
</comment>
<protein>
    <recommendedName>
        <fullName evidence="3">beta-lactamase</fullName>
        <ecNumber evidence="3">3.5.2.6</ecNumber>
    </recommendedName>
</protein>
<evidence type="ECO:0000256" key="3">
    <source>
        <dbReference type="ARBA" id="ARBA00012865"/>
    </source>
</evidence>
<proteinExistence type="inferred from homology"/>
<dbReference type="InterPro" id="IPR045155">
    <property type="entry name" value="Beta-lactam_cat"/>
</dbReference>
<dbReference type="EC" id="3.5.2.6" evidence="3"/>
<dbReference type="GO" id="GO:0030655">
    <property type="term" value="P:beta-lactam antibiotic catabolic process"/>
    <property type="evidence" value="ECO:0007669"/>
    <property type="project" value="InterPro"/>
</dbReference>
<dbReference type="PANTHER" id="PTHR35333">
    <property type="entry name" value="BETA-LACTAMASE"/>
    <property type="match status" value="1"/>
</dbReference>
<dbReference type="Proteomes" id="UP000578569">
    <property type="component" value="Unassembled WGS sequence"/>
</dbReference>
<dbReference type="GO" id="GO:0046677">
    <property type="term" value="P:response to antibiotic"/>
    <property type="evidence" value="ECO:0007669"/>
    <property type="project" value="InterPro"/>
</dbReference>
<feature type="domain" description="Beta-lactamase class A catalytic" evidence="4">
    <location>
        <begin position="86"/>
        <end position="345"/>
    </location>
</feature>
<evidence type="ECO:0000259" key="4">
    <source>
        <dbReference type="Pfam" id="PF13354"/>
    </source>
</evidence>
<dbReference type="PANTHER" id="PTHR35333:SF3">
    <property type="entry name" value="BETA-LACTAMASE-TYPE TRANSPEPTIDASE FOLD CONTAINING PROTEIN"/>
    <property type="match status" value="1"/>
</dbReference>
<evidence type="ECO:0000313" key="6">
    <source>
        <dbReference type="Proteomes" id="UP000578569"/>
    </source>
</evidence>
<dbReference type="AlphaFoldDB" id="A0A839Z534"/>
<sequence>MTSLFQALLWGSSLIASSMASTSIGASEKELVKSSAPPASVTITLSQGITATDRAYAPMEQSADQAVQALNADILDRVRSFEGISGIAVKSIDDGWEAGWRPERLFPQQSVSKLWVALTAMDAVDKGQINLSKQVRLDRNDLTLWSRQTASAVLRGNYVKSLDELLYDALVMSDNHANDKLMREVGGPEAVRATIAAKGLGPIRFYEGERALQSKIAGLDWDPSYSIGNNFSAARARLPDTVRRAAFDRYIDDPYDGAAPIAIARALARLENGELLSPHSTAKLLTTMGMAKTGRLRVKAGLKPGWTWNHKTGTGQNYRGRVGGLNDIGILTAPNGKSYAIAVMTIPNSTDGSAQDLMRDIGRMVIEHHERHERGAYTL</sequence>
<evidence type="ECO:0000256" key="2">
    <source>
        <dbReference type="ARBA" id="ARBA00009009"/>
    </source>
</evidence>